<dbReference type="RefSeq" id="WP_076755111.1">
    <property type="nucleotide sequence ID" value="NZ_CP023018.1"/>
</dbReference>
<dbReference type="OrthoDB" id="9805612at2"/>
<dbReference type="AlphaFoldDB" id="A0A1R3VU21"/>
<accession>A0A1R3VU21</accession>
<keyword evidence="2" id="KW-0808">Transferase</keyword>
<dbReference type="PANTHER" id="PTHR22916">
    <property type="entry name" value="GLYCOSYLTRANSFERASE"/>
    <property type="match status" value="1"/>
</dbReference>
<feature type="domain" description="Glycosyltransferase 2-like" evidence="1">
    <location>
        <begin position="74"/>
        <end position="181"/>
    </location>
</feature>
<dbReference type="Pfam" id="PF00535">
    <property type="entry name" value="Glycos_transf_2"/>
    <property type="match status" value="1"/>
</dbReference>
<dbReference type="STRING" id="233100.SAMN05216526_0800"/>
<dbReference type="CDD" id="cd06433">
    <property type="entry name" value="GT_2_WfgS_like"/>
    <property type="match status" value="1"/>
</dbReference>
<evidence type="ECO:0000313" key="2">
    <source>
        <dbReference type="EMBL" id="SIT67235.1"/>
    </source>
</evidence>
<sequence length="334" mass="37962">MTDWIELDPAYSTTRLVRKVAPEVVESELKAAHKPEDQFETIIFQPEGEGCRAVGGLRTKGYFKKSSEEKPLITVITVVFNGEQYLEETILSVIKQAYDNVEYIIIDGGSSDGTLDIIRKYEHAIDYWLSESDDGIYYAMNKGIRLALGDIIGLVNADDVIYLHTVENIAEALLAEHNAGFTMAPVELAYLDGKVFGIVKPLANYEIYERMWNEMPSPHQGVYVRINIYKNLGLFNEKYALSADYDYLLRLLLAHIKYACMDQPVGFFRSGGLSGGLQTWLETRELLSAYGRPRLEIEYGFISSIAKMIAARTLPDFLFKKLKKFNKKSKRNLY</sequence>
<name>A0A1R3VU21_9GAMM</name>
<protein>
    <submittedName>
        <fullName evidence="2">Glycosyl transferase family 2</fullName>
    </submittedName>
</protein>
<dbReference type="InterPro" id="IPR029044">
    <property type="entry name" value="Nucleotide-diphossugar_trans"/>
</dbReference>
<proteinExistence type="predicted"/>
<evidence type="ECO:0000313" key="3">
    <source>
        <dbReference type="Proteomes" id="UP000223759"/>
    </source>
</evidence>
<dbReference type="Gene3D" id="3.90.550.10">
    <property type="entry name" value="Spore Coat Polysaccharide Biosynthesis Protein SpsA, Chain A"/>
    <property type="match status" value="1"/>
</dbReference>
<reference evidence="2 3" key="1">
    <citation type="submission" date="2017-01" db="EMBL/GenBank/DDBJ databases">
        <authorList>
            <person name="Mah S.A."/>
            <person name="Swanson W.J."/>
            <person name="Moy G.W."/>
            <person name="Vacquier V.D."/>
        </authorList>
    </citation>
    <scope>NUCLEOTIDE SEQUENCE [LARGE SCALE GENOMIC DNA]</scope>
    <source>
        <strain evidence="2 3">M9</strain>
    </source>
</reference>
<dbReference type="SUPFAM" id="SSF53448">
    <property type="entry name" value="Nucleotide-diphospho-sugar transferases"/>
    <property type="match status" value="1"/>
</dbReference>
<dbReference type="Proteomes" id="UP000223759">
    <property type="component" value="Unassembled WGS sequence"/>
</dbReference>
<evidence type="ECO:0000259" key="1">
    <source>
        <dbReference type="Pfam" id="PF00535"/>
    </source>
</evidence>
<gene>
    <name evidence="2" type="ORF">SAMN05216526_0800</name>
</gene>
<dbReference type="PANTHER" id="PTHR22916:SF3">
    <property type="entry name" value="UDP-GLCNAC:BETAGAL BETA-1,3-N-ACETYLGLUCOSAMINYLTRANSFERASE-LIKE PROTEIN 1"/>
    <property type="match status" value="1"/>
</dbReference>
<dbReference type="GO" id="GO:0016758">
    <property type="term" value="F:hexosyltransferase activity"/>
    <property type="evidence" value="ECO:0007669"/>
    <property type="project" value="UniProtKB-ARBA"/>
</dbReference>
<dbReference type="InterPro" id="IPR001173">
    <property type="entry name" value="Glyco_trans_2-like"/>
</dbReference>
<organism evidence="2 3">
    <name type="scientific">Ectothiorhodosinus mongolicus</name>
    <dbReference type="NCBI Taxonomy" id="233100"/>
    <lineage>
        <taxon>Bacteria</taxon>
        <taxon>Pseudomonadati</taxon>
        <taxon>Pseudomonadota</taxon>
        <taxon>Gammaproteobacteria</taxon>
        <taxon>Chromatiales</taxon>
        <taxon>Ectothiorhodospiraceae</taxon>
        <taxon>Ectothiorhodosinus</taxon>
    </lineage>
</organism>
<keyword evidence="3" id="KW-1185">Reference proteome</keyword>
<dbReference type="EMBL" id="FTPK01000001">
    <property type="protein sequence ID" value="SIT67235.1"/>
    <property type="molecule type" value="Genomic_DNA"/>
</dbReference>